<evidence type="ECO:0000313" key="2">
    <source>
        <dbReference type="Proteomes" id="UP000005695"/>
    </source>
</evidence>
<reference evidence="1" key="2">
    <citation type="submission" date="2006-05" db="EMBL/GenBank/DDBJ databases">
        <title>Sequencing of the draft genome and assembly of Desulfuromonas acetoxidans DSM 684.</title>
        <authorList>
            <consortium name="US DOE Joint Genome Institute (JGI-PGF)"/>
            <person name="Copeland A."/>
            <person name="Lucas S."/>
            <person name="Lapidus A."/>
            <person name="Barry K."/>
            <person name="Detter J.C."/>
            <person name="Glavina del Rio T."/>
            <person name="Hammon N."/>
            <person name="Israni S."/>
            <person name="Dalin E."/>
            <person name="Tice H."/>
            <person name="Bruce D."/>
            <person name="Pitluck S."/>
            <person name="Richardson P."/>
        </authorList>
    </citation>
    <scope>NUCLEOTIDE SEQUENCE [LARGE SCALE GENOMIC DNA]</scope>
    <source>
        <strain evidence="1">DSM 684</strain>
    </source>
</reference>
<reference evidence="1" key="1">
    <citation type="submission" date="2006-05" db="EMBL/GenBank/DDBJ databases">
        <title>Annotation of the draft genome assembly of Desulfuromonas acetoxidans DSM 684.</title>
        <authorList>
            <consortium name="US DOE Joint Genome Institute (JGI-ORNL)"/>
            <person name="Larimer F."/>
            <person name="Land M."/>
            <person name="Hauser L."/>
        </authorList>
    </citation>
    <scope>NUCLEOTIDE SEQUENCE [LARGE SCALE GENOMIC DNA]</scope>
    <source>
        <strain evidence="1">DSM 684</strain>
    </source>
</reference>
<keyword evidence="2" id="KW-1185">Reference proteome</keyword>
<comment type="caution">
    <text evidence="1">The sequence shown here is derived from an EMBL/GenBank/DDBJ whole genome shotgun (WGS) entry which is preliminary data.</text>
</comment>
<accession>Q1K2D2</accession>
<dbReference type="Gene3D" id="3.40.50.1820">
    <property type="entry name" value="alpha/beta hydrolase"/>
    <property type="match status" value="1"/>
</dbReference>
<dbReference type="OrthoDB" id="556502at2"/>
<evidence type="ECO:0008006" key="3">
    <source>
        <dbReference type="Google" id="ProtNLM"/>
    </source>
</evidence>
<dbReference type="InterPro" id="IPR029058">
    <property type="entry name" value="AB_hydrolase_fold"/>
</dbReference>
<name>Q1K2D2_DESA6</name>
<gene>
    <name evidence="1" type="ORF">Dace_2602</name>
</gene>
<protein>
    <recommendedName>
        <fullName evidence="3">DUF676 domain-containing protein</fullName>
    </recommendedName>
</protein>
<dbReference type="EMBL" id="AAEW02000004">
    <property type="protein sequence ID" value="EAT16507.1"/>
    <property type="molecule type" value="Genomic_DNA"/>
</dbReference>
<organism evidence="1 2">
    <name type="scientific">Desulfuromonas acetoxidans (strain DSM 684 / 11070)</name>
    <dbReference type="NCBI Taxonomy" id="281689"/>
    <lineage>
        <taxon>Bacteria</taxon>
        <taxon>Pseudomonadati</taxon>
        <taxon>Thermodesulfobacteriota</taxon>
        <taxon>Desulfuromonadia</taxon>
        <taxon>Desulfuromonadales</taxon>
        <taxon>Desulfuromonadaceae</taxon>
        <taxon>Desulfuromonas</taxon>
    </lineage>
</organism>
<dbReference type="Proteomes" id="UP000005695">
    <property type="component" value="Unassembled WGS sequence"/>
</dbReference>
<sequence>MLFALTHRLPWHRFVIVTLLLCLTACTPRIFSLLERNLHDMETHGVIAGVLIRPNDKAPVYLTLMDSDGVCVDTLRFGSDHYALFAPVEHAYCLMAFQDLNNNGLFDQTEPAVSTCDATPLALSRNQRNLRIDLTLSTDQQIPPQMAKVCPVKEATPSKLRLIVGDIADFDRPEFGPEFAHKGMWAPVDFLREAGIGIYFLEPYDPRKIPVLFINGAVGSPLDWRHFYQRMDTSRYQAWFYFYPSGLPLKRLTETLAGMTRNLHDRYSFNHMAVVAHSMGGLIGRGILLDPAIAQQDFVDVFVSFSAPWEGLDSAKIGIKYAPAAVPSWYDIATDSPYQQAIFKHKLPGNISYYLLFGYKDTAIPIKSLLFDPAQREAKRIFGYDEGHVSILASPQVIDDFFSILDEAW</sequence>
<proteinExistence type="predicted"/>
<dbReference type="SUPFAM" id="SSF53474">
    <property type="entry name" value="alpha/beta-Hydrolases"/>
    <property type="match status" value="1"/>
</dbReference>
<dbReference type="AlphaFoldDB" id="Q1K2D2"/>
<evidence type="ECO:0000313" key="1">
    <source>
        <dbReference type="EMBL" id="EAT16507.1"/>
    </source>
</evidence>
<dbReference type="RefSeq" id="WP_005998481.1">
    <property type="nucleotide sequence ID" value="NZ_AAEW02000004.1"/>
</dbReference>